<evidence type="ECO:0000313" key="2">
    <source>
        <dbReference type="Proteomes" id="UP000184603"/>
    </source>
</evidence>
<protein>
    <recommendedName>
        <fullName evidence="3">Polysaccharide deacetylase</fullName>
    </recommendedName>
</protein>
<name>A0A1M7YFN9_9BACT</name>
<dbReference type="AlphaFoldDB" id="A0A1M7YFN9"/>
<dbReference type="InterPro" id="IPR011330">
    <property type="entry name" value="Glyco_hydro/deAcase_b/a-brl"/>
</dbReference>
<sequence>MASLKNHSGCPASKRGDVKTQILLSLDYELFFGKQTGSVECCLIQPTQALAEIVQRYGVQLSFFVDALYLQRLAEESIKYPHLQRDYDSIRQQLVTLKETGHDIQLHLHPHWLDSSYDGSQWQINTNRYKLHDFPTVEITKIVSSGKKILTDLVGDTVFAFRAGGWCLQPFTEISTALKQNSIWLDSTVYRGGLSDDDERWFDFSVAPLKSYWRFSTDPNKEDKDGTFIEIPISAMQLTPLFFWRMALRRKLMSQTAHKTYGDGTPLSYGARYYLQRLTRSTVSVASMDGLKAGLLNKAFHDEQASGKQLFHAIGHPKAMTDYSLTQLENFLHKRKNITSVTFQDFGHLRPSQKNSSTLT</sequence>
<accession>A0A1M7YFN9</accession>
<dbReference type="Gene3D" id="3.20.20.370">
    <property type="entry name" value="Glycoside hydrolase/deacetylase"/>
    <property type="match status" value="1"/>
</dbReference>
<evidence type="ECO:0008006" key="3">
    <source>
        <dbReference type="Google" id="ProtNLM"/>
    </source>
</evidence>
<reference evidence="1 2" key="1">
    <citation type="submission" date="2016-12" db="EMBL/GenBank/DDBJ databases">
        <authorList>
            <person name="Song W.-J."/>
            <person name="Kurnit D.M."/>
        </authorList>
    </citation>
    <scope>NUCLEOTIDE SEQUENCE [LARGE SCALE GENOMIC DNA]</scope>
    <source>
        <strain evidence="1 2">DSM 18488</strain>
    </source>
</reference>
<dbReference type="GO" id="GO:0005975">
    <property type="term" value="P:carbohydrate metabolic process"/>
    <property type="evidence" value="ECO:0007669"/>
    <property type="project" value="InterPro"/>
</dbReference>
<dbReference type="SUPFAM" id="SSF88713">
    <property type="entry name" value="Glycoside hydrolase/deacetylase"/>
    <property type="match status" value="1"/>
</dbReference>
<organism evidence="1 2">
    <name type="scientific">Desulfopila aestuarii DSM 18488</name>
    <dbReference type="NCBI Taxonomy" id="1121416"/>
    <lineage>
        <taxon>Bacteria</taxon>
        <taxon>Pseudomonadati</taxon>
        <taxon>Thermodesulfobacteriota</taxon>
        <taxon>Desulfobulbia</taxon>
        <taxon>Desulfobulbales</taxon>
        <taxon>Desulfocapsaceae</taxon>
        <taxon>Desulfopila</taxon>
    </lineage>
</organism>
<dbReference type="Proteomes" id="UP000184603">
    <property type="component" value="Unassembled WGS sequence"/>
</dbReference>
<dbReference type="STRING" id="1121416.SAMN02745220_04018"/>
<proteinExistence type="predicted"/>
<dbReference type="EMBL" id="FRFE01000025">
    <property type="protein sequence ID" value="SHO51454.1"/>
    <property type="molecule type" value="Genomic_DNA"/>
</dbReference>
<gene>
    <name evidence="1" type="ORF">SAMN02745220_04018</name>
</gene>
<evidence type="ECO:0000313" key="1">
    <source>
        <dbReference type="EMBL" id="SHO51454.1"/>
    </source>
</evidence>
<keyword evidence="2" id="KW-1185">Reference proteome</keyword>